<dbReference type="AlphaFoldDB" id="I3T4U4"/>
<evidence type="ECO:0000313" key="1">
    <source>
        <dbReference type="EMBL" id="AFK47536.1"/>
    </source>
</evidence>
<reference evidence="1" key="1">
    <citation type="submission" date="2012-05" db="EMBL/GenBank/DDBJ databases">
        <authorList>
            <person name="Krishnakumar V."/>
            <person name="Cheung F."/>
            <person name="Xiao Y."/>
            <person name="Chan A."/>
            <person name="Moskal W.A."/>
            <person name="Town C.D."/>
        </authorList>
    </citation>
    <scope>NUCLEOTIDE SEQUENCE</scope>
</reference>
<organism evidence="1">
    <name type="scientific">Medicago truncatula</name>
    <name type="common">Barrel medic</name>
    <name type="synonym">Medicago tribuloides</name>
    <dbReference type="NCBI Taxonomy" id="3880"/>
    <lineage>
        <taxon>Eukaryota</taxon>
        <taxon>Viridiplantae</taxon>
        <taxon>Streptophyta</taxon>
        <taxon>Embryophyta</taxon>
        <taxon>Tracheophyta</taxon>
        <taxon>Spermatophyta</taxon>
        <taxon>Magnoliopsida</taxon>
        <taxon>eudicotyledons</taxon>
        <taxon>Gunneridae</taxon>
        <taxon>Pentapetalae</taxon>
        <taxon>rosids</taxon>
        <taxon>fabids</taxon>
        <taxon>Fabales</taxon>
        <taxon>Fabaceae</taxon>
        <taxon>Papilionoideae</taxon>
        <taxon>50 kb inversion clade</taxon>
        <taxon>NPAAA clade</taxon>
        <taxon>Hologalegina</taxon>
        <taxon>IRL clade</taxon>
        <taxon>Trifolieae</taxon>
        <taxon>Medicago</taxon>
    </lineage>
</organism>
<accession>I3T4U4</accession>
<sequence length="54" mass="6127">MPLLRASIVRTYIPADPNCKLRISKYDLEFLNHALTFSQNVNSPILCILISLPL</sequence>
<dbReference type="EMBL" id="BT147742">
    <property type="protein sequence ID" value="AFK47536.1"/>
    <property type="molecule type" value="mRNA"/>
</dbReference>
<name>I3T4U4_MEDTR</name>
<dbReference type="EMBL" id="BT134787">
    <property type="protein sequence ID" value="AFK34582.1"/>
    <property type="molecule type" value="mRNA"/>
</dbReference>
<proteinExistence type="evidence at transcript level"/>
<protein>
    <submittedName>
        <fullName evidence="1">Uncharacterized protein</fullName>
    </submittedName>
</protein>